<feature type="transmembrane region" description="Helical" evidence="1">
    <location>
        <begin position="191"/>
        <end position="207"/>
    </location>
</feature>
<evidence type="ECO:0000313" key="3">
    <source>
        <dbReference type="Proteomes" id="UP000094622"/>
    </source>
</evidence>
<dbReference type="GO" id="GO:0016020">
    <property type="term" value="C:membrane"/>
    <property type="evidence" value="ECO:0007669"/>
    <property type="project" value="TreeGrafter"/>
</dbReference>
<dbReference type="Pfam" id="PF06966">
    <property type="entry name" value="DUF1295"/>
    <property type="match status" value="1"/>
</dbReference>
<dbReference type="Proteomes" id="UP000094622">
    <property type="component" value="Unassembled WGS sequence"/>
</dbReference>
<keyword evidence="3" id="KW-1185">Reference proteome</keyword>
<comment type="caution">
    <text evidence="2">The sequence shown here is derived from an EMBL/GenBank/DDBJ whole genome shotgun (WGS) entry which is preliminary data.</text>
</comment>
<reference evidence="2 3" key="1">
    <citation type="submission" date="2016-07" db="EMBL/GenBank/DDBJ databases">
        <title>Draft Genome Sequence of Methylobrevis pamukkalensis PK2.</title>
        <authorList>
            <person name="Vasilenko O.V."/>
            <person name="Doronina N.V."/>
            <person name="Shmareva M.N."/>
            <person name="Tarlachkov S.V."/>
            <person name="Mustakhimov I."/>
            <person name="Trotsenko Y.A."/>
        </authorList>
    </citation>
    <scope>NUCLEOTIDE SEQUENCE [LARGE SCALE GENOMIC DNA]</scope>
    <source>
        <strain evidence="2 3">PK2</strain>
    </source>
</reference>
<proteinExistence type="predicted"/>
<dbReference type="PATRIC" id="fig|1439726.3.peg.720"/>
<organism evidence="2 3">
    <name type="scientific">Methylobrevis pamukkalensis</name>
    <dbReference type="NCBI Taxonomy" id="1439726"/>
    <lineage>
        <taxon>Bacteria</taxon>
        <taxon>Pseudomonadati</taxon>
        <taxon>Pseudomonadota</taxon>
        <taxon>Alphaproteobacteria</taxon>
        <taxon>Hyphomicrobiales</taxon>
        <taxon>Pleomorphomonadaceae</taxon>
        <taxon>Methylobrevis</taxon>
    </lineage>
</organism>
<dbReference type="PANTHER" id="PTHR32251:SF17">
    <property type="entry name" value="STEROID 5-ALPHA REDUCTASE C-TERMINAL DOMAIN-CONTAINING PROTEIN"/>
    <property type="match status" value="1"/>
</dbReference>
<accession>A0A1E3H6K3</accession>
<feature type="transmembrane region" description="Helical" evidence="1">
    <location>
        <begin position="35"/>
        <end position="53"/>
    </location>
</feature>
<dbReference type="PROSITE" id="PS50244">
    <property type="entry name" value="S5A_REDUCTASE"/>
    <property type="match status" value="1"/>
</dbReference>
<dbReference type="RefSeq" id="WP_245293886.1">
    <property type="nucleotide sequence ID" value="NZ_MCRJ01000010.1"/>
</dbReference>
<feature type="transmembrane region" description="Helical" evidence="1">
    <location>
        <begin position="213"/>
        <end position="235"/>
    </location>
</feature>
<sequence>MTALLLAAAVVLSLAMALAFVIQRRTGNSGWIDTIWSFAVGLAGIGVALAVAADANHPGRALLVAAVVGLWSLRLGSHIASRSHGAAEDPRYADLKEEWGADFPRRLFLFLQIQAAAGLLLVAAVLLAAANPAPFPTLLDGLGLVIAVIAIGGETLADRQMEAFRRRMRAEGRKGAVCDAGLWGWSRHPNYFFEWLFWFAFPLIALAPGGDHAIGWLAFAAPAFMYVLLVHISGIPPLEAHMARSRGAAFDAYRARVSAFFPWPPRTAPVTHPLKETNR</sequence>
<name>A0A1E3H6K3_9HYPH</name>
<protein>
    <submittedName>
        <fullName evidence="2">Uncharacterized protein</fullName>
    </submittedName>
</protein>
<dbReference type="Gene3D" id="1.20.120.1630">
    <property type="match status" value="1"/>
</dbReference>
<keyword evidence="1" id="KW-0472">Membrane</keyword>
<evidence type="ECO:0000313" key="2">
    <source>
        <dbReference type="EMBL" id="ODN71950.1"/>
    </source>
</evidence>
<dbReference type="InterPro" id="IPR010721">
    <property type="entry name" value="UstE-like"/>
</dbReference>
<keyword evidence="1" id="KW-0812">Transmembrane</keyword>
<dbReference type="PANTHER" id="PTHR32251">
    <property type="entry name" value="3-OXO-5-ALPHA-STEROID 4-DEHYDROGENASE"/>
    <property type="match status" value="1"/>
</dbReference>
<gene>
    <name evidence="2" type="ORF">A6302_00682</name>
</gene>
<feature type="transmembrane region" description="Helical" evidence="1">
    <location>
        <begin position="135"/>
        <end position="157"/>
    </location>
</feature>
<dbReference type="AlphaFoldDB" id="A0A1E3H6K3"/>
<evidence type="ECO:0000256" key="1">
    <source>
        <dbReference type="SAM" id="Phobius"/>
    </source>
</evidence>
<keyword evidence="1" id="KW-1133">Transmembrane helix</keyword>
<feature type="transmembrane region" description="Helical" evidence="1">
    <location>
        <begin position="107"/>
        <end position="129"/>
    </location>
</feature>
<dbReference type="EMBL" id="MCRJ01000010">
    <property type="protein sequence ID" value="ODN71950.1"/>
    <property type="molecule type" value="Genomic_DNA"/>
</dbReference>